<keyword evidence="2" id="KW-1185">Reference proteome</keyword>
<protein>
    <submittedName>
        <fullName evidence="1">Uncharacterized protein</fullName>
    </submittedName>
</protein>
<dbReference type="EnsemblPlants" id="TuG1812G0700000793.01.T01">
    <property type="protein sequence ID" value="TuG1812G0700000793.01.T01"/>
    <property type="gene ID" value="TuG1812G0700000793.01"/>
</dbReference>
<sequence>MKRLGFSDLHIVSKSDMPLSTRPCSRYALIIARQQAKSTATPISCIWKQASSIWPSFRKAKMRWLK</sequence>
<dbReference type="Gramene" id="TuG1812G0700000793.01.T01">
    <property type="protein sequence ID" value="TuG1812G0700000793.01.T01"/>
    <property type="gene ID" value="TuG1812G0700000793.01"/>
</dbReference>
<evidence type="ECO:0000313" key="1">
    <source>
        <dbReference type="EnsemblPlants" id="TuG1812G0700000793.01.T01"/>
    </source>
</evidence>
<name>A0A8R7QVS8_TRIUA</name>
<evidence type="ECO:0000313" key="2">
    <source>
        <dbReference type="Proteomes" id="UP000015106"/>
    </source>
</evidence>
<accession>A0A8R7QVS8</accession>
<dbReference type="Proteomes" id="UP000015106">
    <property type="component" value="Chromosome 7"/>
</dbReference>
<proteinExistence type="predicted"/>
<reference evidence="2" key="1">
    <citation type="journal article" date="2013" name="Nature">
        <title>Draft genome of the wheat A-genome progenitor Triticum urartu.</title>
        <authorList>
            <person name="Ling H.Q."/>
            <person name="Zhao S."/>
            <person name="Liu D."/>
            <person name="Wang J."/>
            <person name="Sun H."/>
            <person name="Zhang C."/>
            <person name="Fan H."/>
            <person name="Li D."/>
            <person name="Dong L."/>
            <person name="Tao Y."/>
            <person name="Gao C."/>
            <person name="Wu H."/>
            <person name="Li Y."/>
            <person name="Cui Y."/>
            <person name="Guo X."/>
            <person name="Zheng S."/>
            <person name="Wang B."/>
            <person name="Yu K."/>
            <person name="Liang Q."/>
            <person name="Yang W."/>
            <person name="Lou X."/>
            <person name="Chen J."/>
            <person name="Feng M."/>
            <person name="Jian J."/>
            <person name="Zhang X."/>
            <person name="Luo G."/>
            <person name="Jiang Y."/>
            <person name="Liu J."/>
            <person name="Wang Z."/>
            <person name="Sha Y."/>
            <person name="Zhang B."/>
            <person name="Wu H."/>
            <person name="Tang D."/>
            <person name="Shen Q."/>
            <person name="Xue P."/>
            <person name="Zou S."/>
            <person name="Wang X."/>
            <person name="Liu X."/>
            <person name="Wang F."/>
            <person name="Yang Y."/>
            <person name="An X."/>
            <person name="Dong Z."/>
            <person name="Zhang K."/>
            <person name="Zhang X."/>
            <person name="Luo M.C."/>
            <person name="Dvorak J."/>
            <person name="Tong Y."/>
            <person name="Wang J."/>
            <person name="Yang H."/>
            <person name="Li Z."/>
            <person name="Wang D."/>
            <person name="Zhang A."/>
            <person name="Wang J."/>
        </authorList>
    </citation>
    <scope>NUCLEOTIDE SEQUENCE</scope>
    <source>
        <strain evidence="2">cv. G1812</strain>
    </source>
</reference>
<organism evidence="1 2">
    <name type="scientific">Triticum urartu</name>
    <name type="common">Red wild einkorn</name>
    <name type="synonym">Crithodium urartu</name>
    <dbReference type="NCBI Taxonomy" id="4572"/>
    <lineage>
        <taxon>Eukaryota</taxon>
        <taxon>Viridiplantae</taxon>
        <taxon>Streptophyta</taxon>
        <taxon>Embryophyta</taxon>
        <taxon>Tracheophyta</taxon>
        <taxon>Spermatophyta</taxon>
        <taxon>Magnoliopsida</taxon>
        <taxon>Liliopsida</taxon>
        <taxon>Poales</taxon>
        <taxon>Poaceae</taxon>
        <taxon>BOP clade</taxon>
        <taxon>Pooideae</taxon>
        <taxon>Triticodae</taxon>
        <taxon>Triticeae</taxon>
        <taxon>Triticinae</taxon>
        <taxon>Triticum</taxon>
    </lineage>
</organism>
<reference evidence="1" key="3">
    <citation type="submission" date="2022-06" db="UniProtKB">
        <authorList>
            <consortium name="EnsemblPlants"/>
        </authorList>
    </citation>
    <scope>IDENTIFICATION</scope>
</reference>
<dbReference type="AlphaFoldDB" id="A0A8R7QVS8"/>
<reference evidence="1" key="2">
    <citation type="submission" date="2018-03" db="EMBL/GenBank/DDBJ databases">
        <title>The Triticum urartu genome reveals the dynamic nature of wheat genome evolution.</title>
        <authorList>
            <person name="Ling H."/>
            <person name="Ma B."/>
            <person name="Shi X."/>
            <person name="Liu H."/>
            <person name="Dong L."/>
            <person name="Sun H."/>
            <person name="Cao Y."/>
            <person name="Gao Q."/>
            <person name="Zheng S."/>
            <person name="Li Y."/>
            <person name="Yu Y."/>
            <person name="Du H."/>
            <person name="Qi M."/>
            <person name="Li Y."/>
            <person name="Yu H."/>
            <person name="Cui Y."/>
            <person name="Wang N."/>
            <person name="Chen C."/>
            <person name="Wu H."/>
            <person name="Zhao Y."/>
            <person name="Zhang J."/>
            <person name="Li Y."/>
            <person name="Zhou W."/>
            <person name="Zhang B."/>
            <person name="Hu W."/>
            <person name="Eijk M."/>
            <person name="Tang J."/>
            <person name="Witsenboer H."/>
            <person name="Zhao S."/>
            <person name="Li Z."/>
            <person name="Zhang A."/>
            <person name="Wang D."/>
            <person name="Liang C."/>
        </authorList>
    </citation>
    <scope>NUCLEOTIDE SEQUENCE [LARGE SCALE GENOMIC DNA]</scope>
    <source>
        <strain evidence="1">cv. G1812</strain>
    </source>
</reference>